<dbReference type="EMBL" id="JAUCMX010000015">
    <property type="protein sequence ID" value="KAK3521943.1"/>
    <property type="molecule type" value="Genomic_DNA"/>
</dbReference>
<comment type="caution">
    <text evidence="1">The sequence shown here is derived from an EMBL/GenBank/DDBJ whole genome shotgun (WGS) entry which is preliminary data.</text>
</comment>
<name>A0AAE0UXW0_9TELE</name>
<keyword evidence="2" id="KW-1185">Reference proteome</keyword>
<proteinExistence type="predicted"/>
<accession>A0AAE0UXW0</accession>
<evidence type="ECO:0000313" key="2">
    <source>
        <dbReference type="Proteomes" id="UP001274896"/>
    </source>
</evidence>
<organism evidence="1 2">
    <name type="scientific">Hemibagrus guttatus</name>
    <dbReference type="NCBI Taxonomy" id="175788"/>
    <lineage>
        <taxon>Eukaryota</taxon>
        <taxon>Metazoa</taxon>
        <taxon>Chordata</taxon>
        <taxon>Craniata</taxon>
        <taxon>Vertebrata</taxon>
        <taxon>Euteleostomi</taxon>
        <taxon>Actinopterygii</taxon>
        <taxon>Neopterygii</taxon>
        <taxon>Teleostei</taxon>
        <taxon>Ostariophysi</taxon>
        <taxon>Siluriformes</taxon>
        <taxon>Bagridae</taxon>
        <taxon>Hemibagrus</taxon>
    </lineage>
</organism>
<evidence type="ECO:0000313" key="1">
    <source>
        <dbReference type="EMBL" id="KAK3521943.1"/>
    </source>
</evidence>
<feature type="non-terminal residue" evidence="1">
    <location>
        <position position="131"/>
    </location>
</feature>
<protein>
    <submittedName>
        <fullName evidence="1">Uncharacterized protein</fullName>
    </submittedName>
</protein>
<dbReference type="AlphaFoldDB" id="A0AAE0UXW0"/>
<dbReference type="Proteomes" id="UP001274896">
    <property type="component" value="Unassembled WGS sequence"/>
</dbReference>
<gene>
    <name evidence="1" type="ORF">QTP70_020058</name>
</gene>
<reference evidence="1" key="1">
    <citation type="submission" date="2023-06" db="EMBL/GenBank/DDBJ databases">
        <title>Male Hemibagrus guttatus genome.</title>
        <authorList>
            <person name="Bian C."/>
        </authorList>
    </citation>
    <scope>NUCLEOTIDE SEQUENCE</scope>
    <source>
        <strain evidence="1">Male_cb2023</strain>
        <tissue evidence="1">Muscle</tissue>
    </source>
</reference>
<sequence length="131" mass="14805">MEAAQLNQQRAYKQPTKLREFQPGDQVLLLIPNAACKFLTQWQGPFTIFKRMGLVNYHLQQLEAQSGVGLQAATPSPKWMTWRGCGEPDLYPCSTLQRGTWQVALAPNVIEKKSFSTASGHWLLGHLQHSR</sequence>